<dbReference type="Proteomes" id="UP000010793">
    <property type="component" value="Chromosome"/>
</dbReference>
<protein>
    <submittedName>
        <fullName evidence="1">Hvp 13 VSH 1 associated protein 2</fullName>
    </submittedName>
</protein>
<gene>
    <name evidence="1" type="ORF">BPP43_09080</name>
</gene>
<organism evidence="1 2">
    <name type="scientific">Brachyspira pilosicoli P43/6/78</name>
    <dbReference type="NCBI Taxonomy" id="1042417"/>
    <lineage>
        <taxon>Bacteria</taxon>
        <taxon>Pseudomonadati</taxon>
        <taxon>Spirochaetota</taxon>
        <taxon>Spirochaetia</taxon>
        <taxon>Brachyspirales</taxon>
        <taxon>Brachyspiraceae</taxon>
        <taxon>Brachyspira</taxon>
    </lineage>
</organism>
<sequence length="120" mass="12592">MIIKSGIGNDEDKLPKKGFPVSIKNKDGKGVYALYEEGFTFVGVALEDAYSYVDFGLKSNCISVCYTGNVNCVAAESLAAGDVVVPSVDGFKKSLDGNGVGIVIRGGNANSHIEVLLKTI</sequence>
<evidence type="ECO:0000313" key="1">
    <source>
        <dbReference type="EMBL" id="AGA67001.1"/>
    </source>
</evidence>
<proteinExistence type="predicted"/>
<accession>A0A3B6VM48</accession>
<keyword evidence="2" id="KW-1185">Reference proteome</keyword>
<dbReference type="EMBL" id="CP002873">
    <property type="protein sequence ID" value="AGA67001.1"/>
    <property type="molecule type" value="Genomic_DNA"/>
</dbReference>
<dbReference type="KEGG" id="bpip:BPP43_09080"/>
<name>A0A3B6VM48_BRAPL</name>
<dbReference type="RefSeq" id="WP_015274712.1">
    <property type="nucleotide sequence ID" value="NC_019908.1"/>
</dbReference>
<reference evidence="1 2" key="1">
    <citation type="journal article" date="2013" name="Genome Announc.">
        <title>Complete Genome Sequence of the Porcine Strain Brachyspira pilosicoli P43/6/78(T.).</title>
        <authorList>
            <person name="Lin C."/>
            <person name="den Bakker H.C."/>
            <person name="Suzuki H."/>
            <person name="Lefebure T."/>
            <person name="Ponnala L."/>
            <person name="Sun Q."/>
            <person name="Stanhope M.J."/>
            <person name="Wiedmann M."/>
            <person name="Duhamel G.E."/>
        </authorList>
    </citation>
    <scope>NUCLEOTIDE SEQUENCE [LARGE SCALE GENOMIC DNA]</scope>
    <source>
        <strain evidence="1 2">P43/6/78</strain>
    </source>
</reference>
<dbReference type="AlphaFoldDB" id="A0A3B6VM48"/>
<evidence type="ECO:0000313" key="2">
    <source>
        <dbReference type="Proteomes" id="UP000010793"/>
    </source>
</evidence>